<dbReference type="Proteomes" id="UP001483337">
    <property type="component" value="Plasmid unnamed"/>
</dbReference>
<dbReference type="InterPro" id="IPR027417">
    <property type="entry name" value="P-loop_NTPase"/>
</dbReference>
<evidence type="ECO:0000256" key="5">
    <source>
        <dbReference type="ARBA" id="ARBA00022723"/>
    </source>
</evidence>
<dbReference type="CDD" id="cd00009">
    <property type="entry name" value="AAA"/>
    <property type="match status" value="1"/>
</dbReference>
<dbReference type="NCBIfam" id="NF004046">
    <property type="entry name" value="PRK05563.1"/>
    <property type="match status" value="1"/>
</dbReference>
<protein>
    <recommendedName>
        <fullName evidence="11">DNA polymerase III subunit gamma/tau</fullName>
        <ecNumber evidence="11">2.7.7.7</ecNumber>
    </recommendedName>
</protein>
<keyword evidence="6 11" id="KW-0547">Nucleotide-binding</keyword>
<reference evidence="13 14" key="1">
    <citation type="submission" date="2024-04" db="EMBL/GenBank/DDBJ databases">
        <title>Okeanomitos corallinicola gen. &amp; sp. nov. (Nostocales, Cyanobacteria), a new toxic marine heterocyst-forming cyanobacterium from a coral reef.</title>
        <authorList>
            <person name="Li H."/>
            <person name="Li R."/>
            <person name="Kang J."/>
            <person name="Hii K.S."/>
            <person name="Mohamed H.F."/>
            <person name="Xu X."/>
            <person name="Luo Z."/>
        </authorList>
    </citation>
    <scope>NUCLEOTIDE SEQUENCE [LARGE SCALE GENOMIC DNA]</scope>
    <source>
        <strain evidence="13 14">TIOX110</strain>
        <plasmid evidence="13 14">unnamed</plasmid>
    </source>
</reference>
<dbReference type="InterPro" id="IPR022754">
    <property type="entry name" value="DNA_pol_III_gamma-3"/>
</dbReference>
<comment type="function">
    <text evidence="11">DNA polymerase III is a complex, multichain enzyme responsible for most of the replicative synthesis in bacteria. This DNA polymerase also exhibits 3' to 5' exonuclease activity.</text>
</comment>
<keyword evidence="3 11" id="KW-0548">Nucleotidyltransferase</keyword>
<accession>A0ABZ2UZK4</accession>
<dbReference type="Gene3D" id="1.10.8.60">
    <property type="match status" value="1"/>
</dbReference>
<dbReference type="SMART" id="SM00382">
    <property type="entry name" value="AAA"/>
    <property type="match status" value="1"/>
</dbReference>
<comment type="catalytic activity">
    <reaction evidence="10 11">
        <text>DNA(n) + a 2'-deoxyribonucleoside 5'-triphosphate = DNA(n+1) + diphosphate</text>
        <dbReference type="Rhea" id="RHEA:22508"/>
        <dbReference type="Rhea" id="RHEA-COMP:17339"/>
        <dbReference type="Rhea" id="RHEA-COMP:17340"/>
        <dbReference type="ChEBI" id="CHEBI:33019"/>
        <dbReference type="ChEBI" id="CHEBI:61560"/>
        <dbReference type="ChEBI" id="CHEBI:173112"/>
        <dbReference type="EC" id="2.7.7.7"/>
    </reaction>
</comment>
<keyword evidence="14" id="KW-1185">Reference proteome</keyword>
<evidence type="ECO:0000256" key="4">
    <source>
        <dbReference type="ARBA" id="ARBA00022705"/>
    </source>
</evidence>
<evidence type="ECO:0000256" key="8">
    <source>
        <dbReference type="ARBA" id="ARBA00022840"/>
    </source>
</evidence>
<keyword evidence="7" id="KW-0862">Zinc</keyword>
<dbReference type="PANTHER" id="PTHR11669">
    <property type="entry name" value="REPLICATION FACTOR C / DNA POLYMERASE III GAMMA-TAU SUBUNIT"/>
    <property type="match status" value="1"/>
</dbReference>
<evidence type="ECO:0000313" key="13">
    <source>
        <dbReference type="EMBL" id="WZB90491.1"/>
    </source>
</evidence>
<comment type="subunit">
    <text evidence="11">DNA polymerase III contains a core (composed of alpha, epsilon and theta chains) that associates with a tau subunit. This core dimerizes to form the POLIII' complex. PolIII' associates with the gamma complex (composed of gamma, delta, delta', psi and chi chains) and with the beta chain to form the complete DNA polymerase III complex.</text>
</comment>
<evidence type="ECO:0000256" key="11">
    <source>
        <dbReference type="RuleBase" id="RU364063"/>
    </source>
</evidence>
<dbReference type="InterPro" id="IPR008921">
    <property type="entry name" value="DNA_pol3_clamp-load_cplx_C"/>
</dbReference>
<evidence type="ECO:0000256" key="3">
    <source>
        <dbReference type="ARBA" id="ARBA00022695"/>
    </source>
</evidence>
<keyword evidence="4 11" id="KW-0235">DNA replication</keyword>
<dbReference type="InterPro" id="IPR045085">
    <property type="entry name" value="HLD_clamp_pol_III_gamma_tau"/>
</dbReference>
<dbReference type="Pfam" id="PF22608">
    <property type="entry name" value="DNAX_ATPase_lid"/>
    <property type="match status" value="1"/>
</dbReference>
<keyword evidence="2 11" id="KW-0808">Transferase</keyword>
<evidence type="ECO:0000256" key="9">
    <source>
        <dbReference type="ARBA" id="ARBA00022932"/>
    </source>
</evidence>
<geneLocation type="plasmid" evidence="13 14">
    <name>unnamed</name>
</geneLocation>
<keyword evidence="5" id="KW-0479">Metal-binding</keyword>
<evidence type="ECO:0000256" key="6">
    <source>
        <dbReference type="ARBA" id="ARBA00022741"/>
    </source>
</evidence>
<keyword evidence="9 11" id="KW-0239">DNA-directed DNA polymerase</keyword>
<organism evidence="13 14">
    <name type="scientific">Okeanomitos corallinicola TIOX110</name>
    <dbReference type="NCBI Taxonomy" id="3133117"/>
    <lineage>
        <taxon>Bacteria</taxon>
        <taxon>Bacillati</taxon>
        <taxon>Cyanobacteriota</taxon>
        <taxon>Cyanophyceae</taxon>
        <taxon>Nostocales</taxon>
        <taxon>Aphanizomenonaceae</taxon>
        <taxon>Okeanomitos</taxon>
    </lineage>
</organism>
<dbReference type="Pfam" id="PF13177">
    <property type="entry name" value="DNA_pol3_delta2"/>
    <property type="match status" value="1"/>
</dbReference>
<dbReference type="SUPFAM" id="SSF52540">
    <property type="entry name" value="P-loop containing nucleoside triphosphate hydrolases"/>
    <property type="match status" value="1"/>
</dbReference>
<evidence type="ECO:0000313" key="14">
    <source>
        <dbReference type="Proteomes" id="UP001483337"/>
    </source>
</evidence>
<dbReference type="SUPFAM" id="SSF48019">
    <property type="entry name" value="post-AAA+ oligomerization domain-like"/>
    <property type="match status" value="1"/>
</dbReference>
<dbReference type="Gene3D" id="3.40.50.300">
    <property type="entry name" value="P-loop containing nucleotide triphosphate hydrolases"/>
    <property type="match status" value="1"/>
</dbReference>
<dbReference type="InterPro" id="IPR003593">
    <property type="entry name" value="AAA+_ATPase"/>
</dbReference>
<comment type="similarity">
    <text evidence="1 11">Belongs to the DnaX/STICHEL family.</text>
</comment>
<name>A0ABZ2UZK4_9CYAN</name>
<feature type="domain" description="AAA+ ATPase" evidence="12">
    <location>
        <begin position="37"/>
        <end position="180"/>
    </location>
</feature>
<dbReference type="GO" id="GO:0003887">
    <property type="term" value="F:DNA-directed DNA polymerase activity"/>
    <property type="evidence" value="ECO:0007669"/>
    <property type="project" value="UniProtKB-EC"/>
</dbReference>
<evidence type="ECO:0000256" key="2">
    <source>
        <dbReference type="ARBA" id="ARBA00022679"/>
    </source>
</evidence>
<dbReference type="Pfam" id="PF12169">
    <property type="entry name" value="DNA_pol3_gamma3"/>
    <property type="match status" value="1"/>
</dbReference>
<proteinExistence type="inferred from homology"/>
<dbReference type="NCBIfam" id="TIGR02397">
    <property type="entry name" value="dnaX_nterm"/>
    <property type="match status" value="1"/>
</dbReference>
<dbReference type="InterPro" id="IPR050238">
    <property type="entry name" value="DNA_Rep/Repair_Clamp_Loader"/>
</dbReference>
<keyword evidence="8 11" id="KW-0067">ATP-binding</keyword>
<sequence>MSTVALHQKYRPQTLAELVGQPYIKTALTNAVKHSQIAPAYLFTGSRGTGKTSTARIFAKSLNCLNSKKPTDKPCGICQSCRSIETSNSLDVSEIDAASNNGVDDARALIERCTLAPVAGRYRIFILDESHQLTTQSQNALLKCIEEPPPHVVFILCTTEQHKVLPTIISRCQVFNFRTLSIKTIVQHLRIIADAESIAVDDEGLSAIARLSDGGLRDALQLLGQAGLLHTDITAHHIMEIAGGVTEAELMAILQAISTNNTFNLLQVARELVDSGKTPKLIISNLLQTYRDLLIIKSAPKEQTLLTGCVNYTQLKAFAKHWNFETLNLSLAELQKAENYLRYTVNAGVWLEVCLLNLLPGLLAVETTKTNVKPGHDNKLLPTFGTYTVNKRSEKPGDGGEDSLLPAVVTNTANTTDLLNSDNTANLAQIWQQVMDKAKPNHQKLLAHGHLVKLQGSKAILEVTPAYQKKFESGKEAIAKRSVGIAKMLQRATQSPKPLTVLIKTANLSNNGRVRG</sequence>
<dbReference type="EC" id="2.7.7.7" evidence="11"/>
<dbReference type="InterPro" id="IPR012763">
    <property type="entry name" value="DNA_pol_III_sug/sutau_N"/>
</dbReference>
<dbReference type="EMBL" id="CP150887">
    <property type="protein sequence ID" value="WZB90491.1"/>
    <property type="molecule type" value="Genomic_DNA"/>
</dbReference>
<gene>
    <name evidence="11 13" type="primary">dnaX</name>
    <name evidence="13" type="ORF">WJM97_23100</name>
</gene>
<dbReference type="RefSeq" id="WP_353933374.1">
    <property type="nucleotide sequence ID" value="NZ_CP150887.1"/>
</dbReference>
<evidence type="ECO:0000256" key="1">
    <source>
        <dbReference type="ARBA" id="ARBA00006360"/>
    </source>
</evidence>
<evidence type="ECO:0000256" key="7">
    <source>
        <dbReference type="ARBA" id="ARBA00022833"/>
    </source>
</evidence>
<dbReference type="PANTHER" id="PTHR11669:SF0">
    <property type="entry name" value="PROTEIN STICHEL-LIKE 2"/>
    <property type="match status" value="1"/>
</dbReference>
<evidence type="ECO:0000256" key="10">
    <source>
        <dbReference type="ARBA" id="ARBA00049244"/>
    </source>
</evidence>
<evidence type="ECO:0000259" key="12">
    <source>
        <dbReference type="SMART" id="SM00382"/>
    </source>
</evidence>
<keyword evidence="13" id="KW-0614">Plasmid</keyword>
<dbReference type="Gene3D" id="1.20.272.10">
    <property type="match status" value="1"/>
</dbReference>